<evidence type="ECO:0000256" key="2">
    <source>
        <dbReference type="ARBA" id="ARBA00022475"/>
    </source>
</evidence>
<evidence type="ECO:0000256" key="5">
    <source>
        <dbReference type="ARBA" id="ARBA00023136"/>
    </source>
</evidence>
<proteinExistence type="predicted"/>
<feature type="domain" description="ABC3 transporter permease C-terminal" evidence="7">
    <location>
        <begin position="715"/>
        <end position="822"/>
    </location>
</feature>
<name>A0ABX0Q7X0_9GAMM</name>
<comment type="caution">
    <text evidence="8">The sequence shown here is derived from an EMBL/GenBank/DDBJ whole genome shotgun (WGS) entry which is preliminary data.</text>
</comment>
<dbReference type="EMBL" id="JAAQQR010000005">
    <property type="protein sequence ID" value="NID05836.1"/>
    <property type="molecule type" value="Genomic_DNA"/>
</dbReference>
<evidence type="ECO:0000313" key="8">
    <source>
        <dbReference type="EMBL" id="NID05836.1"/>
    </source>
</evidence>
<evidence type="ECO:0000259" key="7">
    <source>
        <dbReference type="Pfam" id="PF02687"/>
    </source>
</evidence>
<feature type="transmembrane region" description="Helical" evidence="6">
    <location>
        <begin position="401"/>
        <end position="421"/>
    </location>
</feature>
<dbReference type="InterPro" id="IPR003838">
    <property type="entry name" value="ABC3_permease_C"/>
</dbReference>
<keyword evidence="5 6" id="KW-0472">Membrane</keyword>
<keyword evidence="4 6" id="KW-1133">Transmembrane helix</keyword>
<dbReference type="PANTHER" id="PTHR30287:SF2">
    <property type="entry name" value="BLL1001 PROTEIN"/>
    <property type="match status" value="1"/>
</dbReference>
<accession>A0ABX0Q7X0</accession>
<feature type="domain" description="ABC3 transporter permease C-terminal" evidence="7">
    <location>
        <begin position="260"/>
        <end position="383"/>
    </location>
</feature>
<keyword evidence="3 6" id="KW-0812">Transmembrane</keyword>
<keyword evidence="2" id="KW-1003">Cell membrane</keyword>
<evidence type="ECO:0000256" key="4">
    <source>
        <dbReference type="ARBA" id="ARBA00022989"/>
    </source>
</evidence>
<sequence>MPVADPRLLPVARRWLLWSEWRAHPGRVVAALLAIALGVALGFAVHLINASALGEFDKAVRSVGGAADLKVQAKNAFGFDETLYPRVARVHGVSVSPVVTVAATLDGTTRATLEGIDMFRVAGMGQGDVEGGSTGLGGFIEGTAIYLSAPVLAASGRKVGESTTIVANGRTFRAVVAGTLPAAAGSRLAVMDIAAVQWRFGMLGRLQRLDIRVDQGGDVATTRRAIAAILPPDAIVVDATSEAAQNDSLSAAYRVNLDMLALVALLTGGFLVYSAQSLSVARRSAQFALLRVLGMEARKLRGQVLTEAILLGVVGAGAGIGLGLALASLALRLLGGDLGGGYFSGGTPQLVFAPWAACIFGSLGVAAAVLGSMVPALAASRAAPGIAIKNPGDMVDPRVRVRPWVAVALLAGAACAAALPAVRGLALFGYVSMALLLASGVALMPWLARVLVAPLRGVSPKAVPFRLAIARLWGAPSQASVALAGILAATALTVAMAVMVSSFRESVDRWLGDVLRADIYLQVNDTTSGGFDAATQARLRAVPGVAWMGVLKETPLRFDERRPSVALLARSLDGPGAQHSLLGPAAPVPSNDVPAWVSEPASRVYGWKPGDRLVLPLPGAPTVVVAGVWRDYARQHGAIVVDERSYARWTGDSRRTGVSILVAPGVDTGQVAAGLRAAVGNGGPAFTISRPQEIRKKALAAFDRSFLITYLLEGIAVCVGLAGVAATVGAQVLARIREFGMLRHVGATRGELARMLVTEGALLGGVGGVAGVALGLAMSQVLIHVVNPQSFHWTMDTVLPWPFLCGVVAALIAATAGVALIVGRSVLTVDAVRAVREDW</sequence>
<evidence type="ECO:0000256" key="3">
    <source>
        <dbReference type="ARBA" id="ARBA00022692"/>
    </source>
</evidence>
<feature type="transmembrane region" description="Helical" evidence="6">
    <location>
        <begin position="351"/>
        <end position="380"/>
    </location>
</feature>
<gene>
    <name evidence="8" type="ORF">HBF26_13125</name>
</gene>
<feature type="transmembrane region" description="Helical" evidence="6">
    <location>
        <begin position="481"/>
        <end position="500"/>
    </location>
</feature>
<keyword evidence="9" id="KW-1185">Reference proteome</keyword>
<dbReference type="Proteomes" id="UP001429601">
    <property type="component" value="Unassembled WGS sequence"/>
</dbReference>
<feature type="transmembrane region" description="Helical" evidence="6">
    <location>
        <begin position="259"/>
        <end position="281"/>
    </location>
</feature>
<dbReference type="InterPro" id="IPR038766">
    <property type="entry name" value="Membrane_comp_ABC_pdt"/>
</dbReference>
<dbReference type="PANTHER" id="PTHR30287">
    <property type="entry name" value="MEMBRANE COMPONENT OF PREDICTED ABC SUPERFAMILY METABOLITE UPTAKE TRANSPORTER"/>
    <property type="match status" value="1"/>
</dbReference>
<feature type="transmembrane region" description="Helical" evidence="6">
    <location>
        <begin position="707"/>
        <end position="734"/>
    </location>
</feature>
<protein>
    <submittedName>
        <fullName evidence="8">FtsX-like permease family protein</fullName>
    </submittedName>
</protein>
<feature type="transmembrane region" description="Helical" evidence="6">
    <location>
        <begin position="755"/>
        <end position="778"/>
    </location>
</feature>
<organism evidence="8 9">
    <name type="scientific">Luteibacter jiangsuensis</name>
    <dbReference type="NCBI Taxonomy" id="637577"/>
    <lineage>
        <taxon>Bacteria</taxon>
        <taxon>Pseudomonadati</taxon>
        <taxon>Pseudomonadota</taxon>
        <taxon>Gammaproteobacteria</taxon>
        <taxon>Lysobacterales</taxon>
        <taxon>Rhodanobacteraceae</taxon>
        <taxon>Luteibacter</taxon>
    </lineage>
</organism>
<reference evidence="8 9" key="1">
    <citation type="journal article" date="2011" name="Curr. Microbiol.">
        <title>Luteibacter jiangsuensis sp. nov.: a methamidophos-degrading bacterium isolated from a methamidophos-manufacturing factory.</title>
        <authorList>
            <person name="Wang L."/>
            <person name="Wang G.L."/>
            <person name="Li S.P."/>
            <person name="Jiang J.D."/>
        </authorList>
    </citation>
    <scope>NUCLEOTIDE SEQUENCE [LARGE SCALE GENOMIC DNA]</scope>
    <source>
        <strain evidence="8 9">CGMCC 1.10133</strain>
    </source>
</reference>
<comment type="subcellular location">
    <subcellularLocation>
        <location evidence="1">Cell membrane</location>
        <topology evidence="1">Multi-pass membrane protein</topology>
    </subcellularLocation>
</comment>
<evidence type="ECO:0000256" key="6">
    <source>
        <dbReference type="SAM" id="Phobius"/>
    </source>
</evidence>
<evidence type="ECO:0000313" key="9">
    <source>
        <dbReference type="Proteomes" id="UP001429601"/>
    </source>
</evidence>
<feature type="transmembrane region" description="Helical" evidence="6">
    <location>
        <begin position="427"/>
        <end position="448"/>
    </location>
</feature>
<evidence type="ECO:0000256" key="1">
    <source>
        <dbReference type="ARBA" id="ARBA00004651"/>
    </source>
</evidence>
<feature type="transmembrane region" description="Helical" evidence="6">
    <location>
        <begin position="28"/>
        <end position="48"/>
    </location>
</feature>
<feature type="transmembrane region" description="Helical" evidence="6">
    <location>
        <begin position="308"/>
        <end position="331"/>
    </location>
</feature>
<feature type="transmembrane region" description="Helical" evidence="6">
    <location>
        <begin position="798"/>
        <end position="823"/>
    </location>
</feature>
<dbReference type="Pfam" id="PF02687">
    <property type="entry name" value="FtsX"/>
    <property type="match status" value="2"/>
</dbReference>